<proteinExistence type="predicted"/>
<sequence length="605" mass="66014">MTKLKYIKFFLLAAMTLILSVSGVTYAQTSGTTTIPVSAVAPWPVFQRIDALTFSSRVGLSTVWGDYWERSEEPNDISYVGNTQELTNTANGNYAVYNSINLGSGVEALMLRIALASGTNTVEVRLNSSSGTLVGTCTINSTGSVTTYRTVPCPVDSNLAKGIQNLVIRFTGTNSQMRFNWFAFWAKDTTQKIDDIQKKSDNEAINKPAPVSKISGTSVRTKSMLPASSETLAKSYGLWSPGKTWECPKWIHDTYWVKGEDGKVYPTWHPPVDFNPETNSYCTYGHDHGDDPRGSEAFSIGGMPAFGYVNEQQAVNDPANPRHEDHFGHKVLVANNWTMYNANNSSLTTKCDVVIKLHMGTHSPDALTNTAHEILLSGKCDGQQAFNLKRFALFGTPGSFKEAEESQCNLPVTSGILPTPSNQPTGNVHRAIPTSDCYRRGTTAQQVSAVATRTREFWLTSLVGGDFYFTITNPARFYDPSSATKIGRTVDNCYIQGHPLYNTLLCQETRGAGSKVSWDDPRSPFRGTVQSSSHFSALSFDNSQSSVVYTDAYGRNARTSPTPGGINLKQIVPTQGFSFKVDGQASIFATTDYSASGTNGVRAPN</sequence>
<protein>
    <submittedName>
        <fullName evidence="4">Carbohydrate-binding protein</fullName>
    </submittedName>
</protein>
<accession>A0ABR8D5C3</accession>
<dbReference type="InterPro" id="IPR005084">
    <property type="entry name" value="CBM6"/>
</dbReference>
<gene>
    <name evidence="4" type="ORF">H6G83_12965</name>
</gene>
<feature type="domain" description="CBM6" evidence="3">
    <location>
        <begin position="47"/>
        <end position="185"/>
    </location>
</feature>
<dbReference type="InterPro" id="IPR008979">
    <property type="entry name" value="Galactose-bd-like_sf"/>
</dbReference>
<name>A0ABR8D5C3_9NOST</name>
<evidence type="ECO:0000256" key="2">
    <source>
        <dbReference type="SAM" id="SignalP"/>
    </source>
</evidence>
<dbReference type="PROSITE" id="PS51175">
    <property type="entry name" value="CBM6"/>
    <property type="match status" value="1"/>
</dbReference>
<dbReference type="CDD" id="cd04084">
    <property type="entry name" value="CBM6_xylanase-like"/>
    <property type="match status" value="1"/>
</dbReference>
<feature type="chain" id="PRO_5046346371" evidence="2">
    <location>
        <begin position="28"/>
        <end position="605"/>
    </location>
</feature>
<dbReference type="Gene3D" id="2.60.120.260">
    <property type="entry name" value="Galactose-binding domain-like"/>
    <property type="match status" value="1"/>
</dbReference>
<dbReference type="EMBL" id="JACJSG010000015">
    <property type="protein sequence ID" value="MBD2501500.1"/>
    <property type="molecule type" value="Genomic_DNA"/>
</dbReference>
<feature type="signal peptide" evidence="2">
    <location>
        <begin position="1"/>
        <end position="27"/>
    </location>
</feature>
<dbReference type="InterPro" id="IPR006584">
    <property type="entry name" value="Cellulose-bd_IV"/>
</dbReference>
<evidence type="ECO:0000259" key="3">
    <source>
        <dbReference type="PROSITE" id="PS51175"/>
    </source>
</evidence>
<keyword evidence="1 2" id="KW-0732">Signal</keyword>
<keyword evidence="5" id="KW-1185">Reference proteome</keyword>
<dbReference type="Pfam" id="PF03422">
    <property type="entry name" value="CBM_6"/>
    <property type="match status" value="1"/>
</dbReference>
<comment type="caution">
    <text evidence="4">The sequence shown here is derived from an EMBL/GenBank/DDBJ whole genome shotgun (WGS) entry which is preliminary data.</text>
</comment>
<evidence type="ECO:0000313" key="5">
    <source>
        <dbReference type="Proteomes" id="UP000661112"/>
    </source>
</evidence>
<dbReference type="SMART" id="SM00606">
    <property type="entry name" value="CBD_IV"/>
    <property type="match status" value="1"/>
</dbReference>
<dbReference type="SUPFAM" id="SSF49785">
    <property type="entry name" value="Galactose-binding domain-like"/>
    <property type="match status" value="1"/>
</dbReference>
<reference evidence="4 5" key="1">
    <citation type="journal article" date="2020" name="ISME J.">
        <title>Comparative genomics reveals insights into cyanobacterial evolution and habitat adaptation.</title>
        <authorList>
            <person name="Chen M.Y."/>
            <person name="Teng W.K."/>
            <person name="Zhao L."/>
            <person name="Hu C.X."/>
            <person name="Zhou Y.K."/>
            <person name="Han B.P."/>
            <person name="Song L.R."/>
            <person name="Shu W.S."/>
        </authorList>
    </citation>
    <scope>NUCLEOTIDE SEQUENCE [LARGE SCALE GENOMIC DNA]</scope>
    <source>
        <strain evidence="4 5">FACHB-119</strain>
    </source>
</reference>
<evidence type="ECO:0000256" key="1">
    <source>
        <dbReference type="ARBA" id="ARBA00022729"/>
    </source>
</evidence>
<dbReference type="RefSeq" id="WP_190472432.1">
    <property type="nucleotide sequence ID" value="NZ_JACJSG010000015.1"/>
</dbReference>
<evidence type="ECO:0000313" key="4">
    <source>
        <dbReference type="EMBL" id="MBD2501500.1"/>
    </source>
</evidence>
<organism evidence="4 5">
    <name type="scientific">Anabaena azotica FACHB-119</name>
    <dbReference type="NCBI Taxonomy" id="947527"/>
    <lineage>
        <taxon>Bacteria</taxon>
        <taxon>Bacillati</taxon>
        <taxon>Cyanobacteriota</taxon>
        <taxon>Cyanophyceae</taxon>
        <taxon>Nostocales</taxon>
        <taxon>Nostocaceae</taxon>
        <taxon>Anabaena</taxon>
        <taxon>Anabaena azotica</taxon>
    </lineage>
</organism>
<dbReference type="Proteomes" id="UP000661112">
    <property type="component" value="Unassembled WGS sequence"/>
</dbReference>